<proteinExistence type="predicted"/>
<evidence type="ECO:0000313" key="4">
    <source>
        <dbReference type="Proteomes" id="UP000553957"/>
    </source>
</evidence>
<dbReference type="EMBL" id="JABJRC010000009">
    <property type="protein sequence ID" value="NOL44740.1"/>
    <property type="molecule type" value="Genomic_DNA"/>
</dbReference>
<evidence type="ECO:0000313" key="1">
    <source>
        <dbReference type="EMBL" id="MBB6567018.1"/>
    </source>
</evidence>
<organism evidence="2 3">
    <name type="scientific">Kribbella sandramycini</name>
    <dbReference type="NCBI Taxonomy" id="60450"/>
    <lineage>
        <taxon>Bacteria</taxon>
        <taxon>Bacillati</taxon>
        <taxon>Actinomycetota</taxon>
        <taxon>Actinomycetes</taxon>
        <taxon>Propionibacteriales</taxon>
        <taxon>Kribbellaceae</taxon>
        <taxon>Kribbella</taxon>
    </lineage>
</organism>
<reference evidence="1 4" key="2">
    <citation type="submission" date="2020-08" db="EMBL/GenBank/DDBJ databases">
        <title>Sequencing the genomes of 1000 actinobacteria strains.</title>
        <authorList>
            <person name="Klenk H.-P."/>
        </authorList>
    </citation>
    <scope>NUCLEOTIDE SEQUENCE [LARGE SCALE GENOMIC DNA]</scope>
    <source>
        <strain evidence="1 4">DSM 15626</strain>
    </source>
</reference>
<evidence type="ECO:0000313" key="2">
    <source>
        <dbReference type="EMBL" id="NOL44740.1"/>
    </source>
</evidence>
<dbReference type="AlphaFoldDB" id="A0A7Y4L5H7"/>
<accession>A0A7Y4L5H7</accession>
<protein>
    <submittedName>
        <fullName evidence="2">Uncharacterized protein</fullName>
    </submittedName>
</protein>
<dbReference type="Proteomes" id="UP000553957">
    <property type="component" value="Unassembled WGS sequence"/>
</dbReference>
<dbReference type="EMBL" id="JACHKF010000001">
    <property type="protein sequence ID" value="MBB6567018.1"/>
    <property type="molecule type" value="Genomic_DNA"/>
</dbReference>
<dbReference type="RefSeq" id="WP_171677984.1">
    <property type="nucleotide sequence ID" value="NZ_BAAAGT010000008.1"/>
</dbReference>
<keyword evidence="3" id="KW-1185">Reference proteome</keyword>
<gene>
    <name evidence="1" type="ORF">HNR71_002655</name>
    <name evidence="2" type="ORF">HPO96_31270</name>
</gene>
<evidence type="ECO:0000313" key="3">
    <source>
        <dbReference type="Proteomes" id="UP000534306"/>
    </source>
</evidence>
<reference evidence="2 3" key="1">
    <citation type="submission" date="2020-05" db="EMBL/GenBank/DDBJ databases">
        <title>Genome sequence of Kribbella sandramycini ATCC 39419.</title>
        <authorList>
            <person name="Maclea K.S."/>
            <person name="Fair J.L."/>
        </authorList>
    </citation>
    <scope>NUCLEOTIDE SEQUENCE [LARGE SCALE GENOMIC DNA]</scope>
    <source>
        <strain evidence="2 3">ATCC 39419</strain>
    </source>
</reference>
<sequence length="63" mass="6927">MPPAFYATYGDRGPTVDLYGLTGAIGWFASGDFEEWEELDPALQPRAIGWRTGLATYLTAQLT</sequence>
<comment type="caution">
    <text evidence="2">The sequence shown here is derived from an EMBL/GenBank/DDBJ whole genome shotgun (WGS) entry which is preliminary data.</text>
</comment>
<name>A0A7Y4L5H7_9ACTN</name>
<dbReference type="Proteomes" id="UP000534306">
    <property type="component" value="Unassembled WGS sequence"/>
</dbReference>